<dbReference type="Proteomes" id="UP000008909">
    <property type="component" value="Unassembled WGS sequence"/>
</dbReference>
<dbReference type="AlphaFoldDB" id="G7Y6J0"/>
<sequence>MRAYAKLIVDYAIRVLCPGRKKSFALIQRAQISTTKKVVGLKASDYKTRCEVLRANSYARQLFTVWVVDARDKFPQTVVRALFLIKFKEILDAFHSPTGEKSMSSSENRVLAKDCRPWYQKWTARVLLKRIDKMIYGVRDRSMAATETPYRSHQKDAAKQWSLDWHLPLNDEKCVHMSFGGDSANSFVMHGERGPEDITRIDAKKDLGIWLSPNLSFSLHLEKSAQKIERVQRAATKMDAGLKSMD</sequence>
<keyword evidence="2" id="KW-1185">Reference proteome</keyword>
<reference evidence="1" key="1">
    <citation type="journal article" date="2011" name="Genome Biol.">
        <title>The draft genome of the carcinogenic human liver fluke Clonorchis sinensis.</title>
        <authorList>
            <person name="Wang X."/>
            <person name="Chen W."/>
            <person name="Huang Y."/>
            <person name="Sun J."/>
            <person name="Men J."/>
            <person name="Liu H."/>
            <person name="Luo F."/>
            <person name="Guo L."/>
            <person name="Lv X."/>
            <person name="Deng C."/>
            <person name="Zhou C."/>
            <person name="Fan Y."/>
            <person name="Li X."/>
            <person name="Huang L."/>
            <person name="Hu Y."/>
            <person name="Liang C."/>
            <person name="Hu X."/>
            <person name="Xu J."/>
            <person name="Yu X."/>
        </authorList>
    </citation>
    <scope>NUCLEOTIDE SEQUENCE [LARGE SCALE GENOMIC DNA]</scope>
    <source>
        <strain evidence="1">Henan</strain>
    </source>
</reference>
<accession>G7Y6J0</accession>
<evidence type="ECO:0000313" key="1">
    <source>
        <dbReference type="EMBL" id="GAA48575.1"/>
    </source>
</evidence>
<proteinExistence type="predicted"/>
<gene>
    <name evidence="1" type="ORF">CLF_101771</name>
</gene>
<protein>
    <recommendedName>
        <fullName evidence="3">Reverse transcriptase</fullName>
    </recommendedName>
</protein>
<reference key="2">
    <citation type="submission" date="2011-10" db="EMBL/GenBank/DDBJ databases">
        <title>The genome and transcriptome sequence of Clonorchis sinensis provide insights into the carcinogenic liver fluke.</title>
        <authorList>
            <person name="Wang X."/>
            <person name="Huang Y."/>
            <person name="Chen W."/>
            <person name="Liu H."/>
            <person name="Guo L."/>
            <person name="Chen Y."/>
            <person name="Luo F."/>
            <person name="Zhou W."/>
            <person name="Sun J."/>
            <person name="Mao Q."/>
            <person name="Liang P."/>
            <person name="Zhou C."/>
            <person name="Tian Y."/>
            <person name="Men J."/>
            <person name="Lv X."/>
            <person name="Huang L."/>
            <person name="Zhou J."/>
            <person name="Hu Y."/>
            <person name="Li R."/>
            <person name="Zhang F."/>
            <person name="Lei H."/>
            <person name="Li X."/>
            <person name="Hu X."/>
            <person name="Liang C."/>
            <person name="Xu J."/>
            <person name="Wu Z."/>
            <person name="Yu X."/>
        </authorList>
    </citation>
    <scope>NUCLEOTIDE SEQUENCE</scope>
    <source>
        <strain>Henan</strain>
    </source>
</reference>
<name>G7Y6J0_CLOSI</name>
<evidence type="ECO:0000313" key="2">
    <source>
        <dbReference type="Proteomes" id="UP000008909"/>
    </source>
</evidence>
<organism evidence="1 2">
    <name type="scientific">Clonorchis sinensis</name>
    <name type="common">Chinese liver fluke</name>
    <dbReference type="NCBI Taxonomy" id="79923"/>
    <lineage>
        <taxon>Eukaryota</taxon>
        <taxon>Metazoa</taxon>
        <taxon>Spiralia</taxon>
        <taxon>Lophotrochozoa</taxon>
        <taxon>Platyhelminthes</taxon>
        <taxon>Trematoda</taxon>
        <taxon>Digenea</taxon>
        <taxon>Opisthorchiida</taxon>
        <taxon>Opisthorchiata</taxon>
        <taxon>Opisthorchiidae</taxon>
        <taxon>Clonorchis</taxon>
    </lineage>
</organism>
<dbReference type="EMBL" id="DF142897">
    <property type="protein sequence ID" value="GAA48575.1"/>
    <property type="molecule type" value="Genomic_DNA"/>
</dbReference>
<evidence type="ECO:0008006" key="3">
    <source>
        <dbReference type="Google" id="ProtNLM"/>
    </source>
</evidence>